<name>A0ABN6YYL9_9FIRM</name>
<dbReference type="EC" id="3.5.4.4" evidence="3"/>
<evidence type="ECO:0000313" key="8">
    <source>
        <dbReference type="EMBL" id="BDZ78487.1"/>
    </source>
</evidence>
<comment type="cofactor">
    <cofactor evidence="1">
        <name>Zn(2+)</name>
        <dbReference type="ChEBI" id="CHEBI:29105"/>
    </cofactor>
</comment>
<feature type="domain" description="Adenosine deaminase" evidence="7">
    <location>
        <begin position="10"/>
        <end position="319"/>
    </location>
</feature>
<dbReference type="PANTHER" id="PTHR11409:SF43">
    <property type="entry name" value="ADENOSINE DEAMINASE"/>
    <property type="match status" value="1"/>
</dbReference>
<dbReference type="EMBL" id="AP027742">
    <property type="protein sequence ID" value="BDZ78487.1"/>
    <property type="molecule type" value="Genomic_DNA"/>
</dbReference>
<comment type="similarity">
    <text evidence="2">Belongs to the metallo-dependent hydrolases superfamily. Adenosine and AMP deaminases family.</text>
</comment>
<protein>
    <recommendedName>
        <fullName evidence="3">adenosine deaminase</fullName>
        <ecNumber evidence="3">3.5.4.4</ecNumber>
    </recommendedName>
</protein>
<keyword evidence="9" id="KW-1185">Reference proteome</keyword>
<dbReference type="Proteomes" id="UP001305815">
    <property type="component" value="Chromosome"/>
</dbReference>
<dbReference type="SUPFAM" id="SSF51556">
    <property type="entry name" value="Metallo-dependent hydrolases"/>
    <property type="match status" value="1"/>
</dbReference>
<dbReference type="InterPro" id="IPR006330">
    <property type="entry name" value="Ado/ade_deaminase"/>
</dbReference>
<evidence type="ECO:0000256" key="5">
    <source>
        <dbReference type="ARBA" id="ARBA00022801"/>
    </source>
</evidence>
<dbReference type="InterPro" id="IPR001365">
    <property type="entry name" value="A_deaminase_dom"/>
</dbReference>
<keyword evidence="5" id="KW-0378">Hydrolase</keyword>
<reference evidence="9" key="1">
    <citation type="journal article" date="2023" name="Int. J. Syst. Evol. Microbiol.">
        <title>Claveliimonas bilis gen. nov., sp. nov., deoxycholic acid-producing bacteria isolated from human faeces, and reclassification of Sellimonas monacensis Zenner et al. 2021 as Claveliimonas monacensis comb. nov.</title>
        <authorList>
            <person name="Hisatomi A."/>
            <person name="Kastawa N.W.E.P.G."/>
            <person name="Song I."/>
            <person name="Ohkuma M."/>
            <person name="Fukiya S."/>
            <person name="Sakamoto M."/>
        </authorList>
    </citation>
    <scope>NUCLEOTIDE SEQUENCE [LARGE SCALE GENOMIC DNA]</scope>
    <source>
        <strain evidence="9">12BBH14</strain>
    </source>
</reference>
<dbReference type="Gene3D" id="3.20.20.140">
    <property type="entry name" value="Metal-dependent hydrolases"/>
    <property type="match status" value="1"/>
</dbReference>
<evidence type="ECO:0000256" key="1">
    <source>
        <dbReference type="ARBA" id="ARBA00001947"/>
    </source>
</evidence>
<keyword evidence="6" id="KW-0862">Zinc</keyword>
<dbReference type="Pfam" id="PF00962">
    <property type="entry name" value="A_deaminase"/>
    <property type="match status" value="1"/>
</dbReference>
<sequence>MDYELLRNLPKLELHCHLDGSLSLEFLKERLRQDISLSQIQAGWECKNLAEYLQKFDLPLLALQNEEGLKGAGYDLIRSVSKENVKYIEVRFAPLLSVHENLGTKQVIESVLQGLEQGKKEFQVEYNVIVCAMRHHSLEDNLHMIRQAREFLGEGVCAADLAGDEAAYPMEGFLELFGEVKKMDMPFTIHAGECGSAKNTKEAVEVGASRIGHGIAMREDPEIRCLCRERQIGIEMCPVSNLQTKAVPDRREYPMNLFLGEGLLVTVNTDNRTVSGTTVTDELKFIQKNYGIKDEEIFRMMRNAVEVSFADEAVKNRLLRLYEI</sequence>
<evidence type="ECO:0000256" key="6">
    <source>
        <dbReference type="ARBA" id="ARBA00022833"/>
    </source>
</evidence>
<proteinExistence type="inferred from homology"/>
<evidence type="ECO:0000256" key="2">
    <source>
        <dbReference type="ARBA" id="ARBA00006676"/>
    </source>
</evidence>
<evidence type="ECO:0000256" key="4">
    <source>
        <dbReference type="ARBA" id="ARBA00022723"/>
    </source>
</evidence>
<gene>
    <name evidence="8" type="primary">add</name>
    <name evidence="8" type="ORF">Lac1_26700</name>
</gene>
<keyword evidence="4" id="KW-0479">Metal-binding</keyword>
<dbReference type="PANTHER" id="PTHR11409">
    <property type="entry name" value="ADENOSINE DEAMINASE"/>
    <property type="match status" value="1"/>
</dbReference>
<dbReference type="RefSeq" id="WP_316265548.1">
    <property type="nucleotide sequence ID" value="NZ_AP027742.1"/>
</dbReference>
<evidence type="ECO:0000313" key="9">
    <source>
        <dbReference type="Proteomes" id="UP001305815"/>
    </source>
</evidence>
<organism evidence="8 9">
    <name type="scientific">Claveliimonas bilis</name>
    <dbReference type="NCBI Taxonomy" id="3028070"/>
    <lineage>
        <taxon>Bacteria</taxon>
        <taxon>Bacillati</taxon>
        <taxon>Bacillota</taxon>
        <taxon>Clostridia</taxon>
        <taxon>Lachnospirales</taxon>
        <taxon>Lachnospiraceae</taxon>
        <taxon>Claveliimonas</taxon>
    </lineage>
</organism>
<evidence type="ECO:0000256" key="3">
    <source>
        <dbReference type="ARBA" id="ARBA00012784"/>
    </source>
</evidence>
<dbReference type="InterPro" id="IPR032466">
    <property type="entry name" value="Metal_Hydrolase"/>
</dbReference>
<accession>A0ABN6YYL9</accession>
<dbReference type="NCBIfam" id="TIGR01430">
    <property type="entry name" value="aden_deam"/>
    <property type="match status" value="1"/>
</dbReference>
<evidence type="ECO:0000259" key="7">
    <source>
        <dbReference type="Pfam" id="PF00962"/>
    </source>
</evidence>